<sequence>MKKRSIALQAWLLWAAGMGAAVCGQESPEIIKPEPLSIDVAVAVSDASSSVEVDCDSCEVSAGTDACGCEGSCVDCFWGQWIHSTCNMPQHHAYYPPLHGYYYFRPYHPGHLAAQQQFVGQWGGDVRHPYTNQIFQTVYAEYQAEHPAAPAPESEPPLRMPLDERLALGPRDEGVAVAPGGMADVFARSVALQESELHEAGNVLEVGFAVAPDALELGLFPARDVEAVHGDEHWMRPL</sequence>
<name>A0A0F9C7T7_9ZZZZ</name>
<feature type="non-terminal residue" evidence="1">
    <location>
        <position position="238"/>
    </location>
</feature>
<protein>
    <submittedName>
        <fullName evidence="1">Uncharacterized protein</fullName>
    </submittedName>
</protein>
<comment type="caution">
    <text evidence="1">The sequence shown here is derived from an EMBL/GenBank/DDBJ whole genome shotgun (WGS) entry which is preliminary data.</text>
</comment>
<dbReference type="EMBL" id="LAZR01034386">
    <property type="protein sequence ID" value="KKL45438.1"/>
    <property type="molecule type" value="Genomic_DNA"/>
</dbReference>
<reference evidence="1" key="1">
    <citation type="journal article" date="2015" name="Nature">
        <title>Complex archaea that bridge the gap between prokaryotes and eukaryotes.</title>
        <authorList>
            <person name="Spang A."/>
            <person name="Saw J.H."/>
            <person name="Jorgensen S.L."/>
            <person name="Zaremba-Niedzwiedzka K."/>
            <person name="Martijn J."/>
            <person name="Lind A.E."/>
            <person name="van Eijk R."/>
            <person name="Schleper C."/>
            <person name="Guy L."/>
            <person name="Ettema T.J."/>
        </authorList>
    </citation>
    <scope>NUCLEOTIDE SEQUENCE</scope>
</reference>
<proteinExistence type="predicted"/>
<evidence type="ECO:0000313" key="1">
    <source>
        <dbReference type="EMBL" id="KKL45438.1"/>
    </source>
</evidence>
<accession>A0A0F9C7T7</accession>
<dbReference type="AlphaFoldDB" id="A0A0F9C7T7"/>
<gene>
    <name evidence="1" type="ORF">LCGC14_2355690</name>
</gene>
<organism evidence="1">
    <name type="scientific">marine sediment metagenome</name>
    <dbReference type="NCBI Taxonomy" id="412755"/>
    <lineage>
        <taxon>unclassified sequences</taxon>
        <taxon>metagenomes</taxon>
        <taxon>ecological metagenomes</taxon>
    </lineage>
</organism>